<dbReference type="GO" id="GO:0043165">
    <property type="term" value="P:Gram-negative-bacterium-type cell outer membrane assembly"/>
    <property type="evidence" value="ECO:0007669"/>
    <property type="project" value="UniProtKB-UniRule"/>
</dbReference>
<evidence type="ECO:0000256" key="2">
    <source>
        <dbReference type="ARBA" id="ARBA00023136"/>
    </source>
</evidence>
<feature type="region of interest" description="Disordered" evidence="5">
    <location>
        <begin position="131"/>
        <end position="184"/>
    </location>
</feature>
<dbReference type="HAMAP" id="MF_00925">
    <property type="entry name" value="OM_assembly_BamE"/>
    <property type="match status" value="1"/>
</dbReference>
<keyword evidence="4" id="KW-0449">Lipoprotein</keyword>
<keyword evidence="1 4" id="KW-0732">Signal</keyword>
<protein>
    <recommendedName>
        <fullName evidence="4">Outer membrane protein assembly factor BamE</fullName>
    </recommendedName>
</protein>
<evidence type="ECO:0000259" key="6">
    <source>
        <dbReference type="Pfam" id="PF04355"/>
    </source>
</evidence>
<dbReference type="InterPro" id="IPR007450">
    <property type="entry name" value="BamE_dom"/>
</dbReference>
<comment type="caution">
    <text evidence="7">The sequence shown here is derived from an EMBL/GenBank/DDBJ whole genome shotgun (WGS) entry which is preliminary data.</text>
</comment>
<keyword evidence="2 4" id="KW-0472">Membrane</keyword>
<comment type="subcellular location">
    <subcellularLocation>
        <location evidence="4">Cell outer membrane</location>
        <topology evidence="4">Lipid-anchor</topology>
    </subcellularLocation>
</comment>
<dbReference type="GO" id="GO:0051205">
    <property type="term" value="P:protein insertion into membrane"/>
    <property type="evidence" value="ECO:0007669"/>
    <property type="project" value="UniProtKB-UniRule"/>
</dbReference>
<dbReference type="Proteomes" id="UP000216225">
    <property type="component" value="Unassembled WGS sequence"/>
</dbReference>
<evidence type="ECO:0000313" key="8">
    <source>
        <dbReference type="Proteomes" id="UP000216225"/>
    </source>
</evidence>
<sequence>MPKPMSAPARWGARRGAIVLLAAVLAGCAGTGERLSNIVTPYKVAVVQGNFVSREQVQMLQPGMGRQQVREILGTPLMVSVFHGDRWEYVFTLKRPGVEAQTRKLTVFFKDNVMDHVEGDEMPSESEFVASLTSKVSKPKVPQLEATDAQLARFPKAESAAPGPSTAPAAPPVASYPPLESPRR</sequence>
<dbReference type="Pfam" id="PF04355">
    <property type="entry name" value="BamE"/>
    <property type="match status" value="1"/>
</dbReference>
<dbReference type="GO" id="GO:0030674">
    <property type="term" value="F:protein-macromolecule adaptor activity"/>
    <property type="evidence" value="ECO:0007669"/>
    <property type="project" value="TreeGrafter"/>
</dbReference>
<dbReference type="EMBL" id="NKDB02000003">
    <property type="protein sequence ID" value="RKJ95373.1"/>
    <property type="molecule type" value="Genomic_DNA"/>
</dbReference>
<name>A0A420K984_9BURK</name>
<feature type="domain" description="Outer membrane protein assembly factor BamE" evidence="6">
    <location>
        <begin position="49"/>
        <end position="114"/>
    </location>
</feature>
<keyword evidence="4" id="KW-0564">Palmitate</keyword>
<dbReference type="PANTHER" id="PTHR37482">
    <property type="entry name" value="OUTER MEMBRANE PROTEIN ASSEMBLY FACTOR BAME"/>
    <property type="match status" value="1"/>
</dbReference>
<evidence type="ECO:0000256" key="4">
    <source>
        <dbReference type="HAMAP-Rule" id="MF_00925"/>
    </source>
</evidence>
<dbReference type="GO" id="GO:1990063">
    <property type="term" value="C:Bam protein complex"/>
    <property type="evidence" value="ECO:0007669"/>
    <property type="project" value="TreeGrafter"/>
</dbReference>
<evidence type="ECO:0000256" key="5">
    <source>
        <dbReference type="SAM" id="MobiDB-lite"/>
    </source>
</evidence>
<gene>
    <name evidence="4 7" type="primary">bamE</name>
    <name evidence="7" type="ORF">CE154_015655</name>
</gene>
<evidence type="ECO:0000256" key="1">
    <source>
        <dbReference type="ARBA" id="ARBA00022729"/>
    </source>
</evidence>
<dbReference type="Gene3D" id="3.30.1450.10">
    <property type="match status" value="1"/>
</dbReference>
<dbReference type="PANTHER" id="PTHR37482:SF1">
    <property type="entry name" value="OUTER MEMBRANE PROTEIN ASSEMBLY FACTOR BAME"/>
    <property type="match status" value="1"/>
</dbReference>
<dbReference type="AlphaFoldDB" id="A0A420K984"/>
<evidence type="ECO:0000313" key="7">
    <source>
        <dbReference type="EMBL" id="RKJ95373.1"/>
    </source>
</evidence>
<organism evidence="7 8">
    <name type="scientific">Alicycliphilus denitrificans</name>
    <dbReference type="NCBI Taxonomy" id="179636"/>
    <lineage>
        <taxon>Bacteria</taxon>
        <taxon>Pseudomonadati</taxon>
        <taxon>Pseudomonadota</taxon>
        <taxon>Betaproteobacteria</taxon>
        <taxon>Burkholderiales</taxon>
        <taxon>Comamonadaceae</taxon>
        <taxon>Alicycliphilus</taxon>
    </lineage>
</organism>
<comment type="function">
    <text evidence="4">Part of the outer membrane protein assembly complex, which is involved in assembly and insertion of beta-barrel proteins into the outer membrane.</text>
</comment>
<accession>A0A420K984</accession>
<comment type="subunit">
    <text evidence="4">Part of the Bam complex.</text>
</comment>
<proteinExistence type="inferred from homology"/>
<dbReference type="InterPro" id="IPR026592">
    <property type="entry name" value="BamE"/>
</dbReference>
<dbReference type="InterPro" id="IPR037873">
    <property type="entry name" value="BamE-like"/>
</dbReference>
<reference evidence="7 8" key="1">
    <citation type="submission" date="2018-09" db="EMBL/GenBank/DDBJ databases">
        <title>Genome comparison of Alicycliphilus sp. BQ1, a polyurethanolytic bacterium, with its closest phylogenetic relatives Alicycliphilus denitrificans BC and K601, unable to attack polyurethane.</title>
        <authorList>
            <person name="Loza-Tavera H."/>
            <person name="Lozano L."/>
            <person name="Cevallos M."/>
            <person name="Maya-Lucas O."/>
            <person name="Garcia-Mena J."/>
            <person name="Hernandez J."/>
        </authorList>
    </citation>
    <scope>NUCLEOTIDE SEQUENCE [LARGE SCALE GENOMIC DNA]</scope>
    <source>
        <strain evidence="7 8">BQ1</strain>
    </source>
</reference>
<keyword evidence="3 4" id="KW-0998">Cell outer membrane</keyword>
<evidence type="ECO:0000256" key="3">
    <source>
        <dbReference type="ARBA" id="ARBA00023237"/>
    </source>
</evidence>
<feature type="compositionally biased region" description="Low complexity" evidence="5">
    <location>
        <begin position="157"/>
        <end position="168"/>
    </location>
</feature>
<comment type="similarity">
    <text evidence="4">Belongs to the BamE family.</text>
</comment>
<dbReference type="PROSITE" id="PS51257">
    <property type="entry name" value="PROKAR_LIPOPROTEIN"/>
    <property type="match status" value="1"/>
</dbReference>